<dbReference type="Proteomes" id="UP001215549">
    <property type="component" value="Chromosome"/>
</dbReference>
<dbReference type="Gene3D" id="3.90.550.10">
    <property type="entry name" value="Spore Coat Polysaccharide Biosynthesis Protein SpsA, Chain A"/>
    <property type="match status" value="1"/>
</dbReference>
<reference evidence="2 4" key="2">
    <citation type="submission" date="2021-01" db="EMBL/GenBank/DDBJ databases">
        <title>Biogeographic distribution of Paracoccus.</title>
        <authorList>
            <person name="Hollensteiner J."/>
            <person name="Leineberger J."/>
            <person name="Brinkhoff T."/>
            <person name="Daniel R."/>
        </authorList>
    </citation>
    <scope>NUCLEOTIDE SEQUENCE [LARGE SCALE GENOMIC DNA]</scope>
    <source>
        <strain evidence="2 4">DSM 18447</strain>
    </source>
</reference>
<dbReference type="EMBL" id="FTOU01000008">
    <property type="protein sequence ID" value="SIS90771.1"/>
    <property type="molecule type" value="Genomic_DNA"/>
</dbReference>
<reference evidence="1 3" key="1">
    <citation type="submission" date="2017-01" db="EMBL/GenBank/DDBJ databases">
        <authorList>
            <person name="Varghese N."/>
            <person name="Submissions S."/>
        </authorList>
    </citation>
    <scope>NUCLEOTIDE SEQUENCE [LARGE SCALE GENOMIC DNA]</scope>
    <source>
        <strain evidence="1 3">DSM 18447</strain>
    </source>
</reference>
<evidence type="ECO:0000313" key="3">
    <source>
        <dbReference type="Proteomes" id="UP000186216"/>
    </source>
</evidence>
<name>A0AA46A626_9RHOB</name>
<evidence type="ECO:0000313" key="2">
    <source>
        <dbReference type="EMBL" id="WCR02168.1"/>
    </source>
</evidence>
<sequence>MDNTGNTRKSAAFIYVVDPPILTLEAILLSASVRRHLPDAELIAYCPSEKVGQLPLPLREYMEEINTRFELMDTRGYFPKPYGHGNKLIAAAQPRPHEYTIFLDTDVVIWQPFDMEAMVAPNVISAAPEGRRTWGKPVGDWDAAYSVFNMTTPEERIRMARTGVESPPYFNAGVVSFPNGPVGEFSNFGECWLKTAIELDDPKHGIPERRPWLDQIALPIAIRRAGLDYRVLDDRYNLSLTHKVLTPEMKPHMAAKVQKEIDRLNSFDPMILHYHNFDAPGGLRYEGYLDDLIRENTVFKNLAAARRRLNAISAQQS</sequence>
<proteinExistence type="predicted"/>
<evidence type="ECO:0000313" key="4">
    <source>
        <dbReference type="Proteomes" id="UP001215549"/>
    </source>
</evidence>
<dbReference type="RefSeq" id="WP_076526478.1">
    <property type="nucleotide sequence ID" value="NZ_CP067140.1"/>
</dbReference>
<protein>
    <submittedName>
        <fullName evidence="1">Uncharacterized protein</fullName>
    </submittedName>
</protein>
<accession>A0AA46A626</accession>
<dbReference type="AlphaFoldDB" id="A0AA46A626"/>
<keyword evidence="4" id="KW-1185">Reference proteome</keyword>
<dbReference type="InterPro" id="IPR029044">
    <property type="entry name" value="Nucleotide-diphossugar_trans"/>
</dbReference>
<gene>
    <name evidence="2" type="ORF">JHX88_14820</name>
    <name evidence="1" type="ORF">SAMN05421772_10884</name>
</gene>
<evidence type="ECO:0000313" key="1">
    <source>
        <dbReference type="EMBL" id="SIS90771.1"/>
    </source>
</evidence>
<dbReference type="EMBL" id="CP067140">
    <property type="protein sequence ID" value="WCR02168.1"/>
    <property type="molecule type" value="Genomic_DNA"/>
</dbReference>
<organism evidence="1 3">
    <name type="scientific">Paracoccus saliphilus</name>
    <dbReference type="NCBI Taxonomy" id="405559"/>
    <lineage>
        <taxon>Bacteria</taxon>
        <taxon>Pseudomonadati</taxon>
        <taxon>Pseudomonadota</taxon>
        <taxon>Alphaproteobacteria</taxon>
        <taxon>Rhodobacterales</taxon>
        <taxon>Paracoccaceae</taxon>
        <taxon>Paracoccus</taxon>
    </lineage>
</organism>
<dbReference type="SUPFAM" id="SSF53448">
    <property type="entry name" value="Nucleotide-diphospho-sugar transferases"/>
    <property type="match status" value="1"/>
</dbReference>
<dbReference type="Proteomes" id="UP000186216">
    <property type="component" value="Unassembled WGS sequence"/>
</dbReference>